<dbReference type="EMBL" id="BARU01013840">
    <property type="protein sequence ID" value="GAH41437.1"/>
    <property type="molecule type" value="Genomic_DNA"/>
</dbReference>
<comment type="caution">
    <text evidence="1">The sequence shown here is derived from an EMBL/GenBank/DDBJ whole genome shotgun (WGS) entry which is preliminary data.</text>
</comment>
<gene>
    <name evidence="1" type="ORF">S03H2_24756</name>
</gene>
<reference evidence="1" key="1">
    <citation type="journal article" date="2014" name="Front. Microbiol.">
        <title>High frequency of phylogenetically diverse reductive dehalogenase-homologous genes in deep subseafloor sedimentary metagenomes.</title>
        <authorList>
            <person name="Kawai M."/>
            <person name="Futagami T."/>
            <person name="Toyoda A."/>
            <person name="Takaki Y."/>
            <person name="Nishi S."/>
            <person name="Hori S."/>
            <person name="Arai W."/>
            <person name="Tsubouchi T."/>
            <person name="Morono Y."/>
            <person name="Uchiyama I."/>
            <person name="Ito T."/>
            <person name="Fujiyama A."/>
            <person name="Inagaki F."/>
            <person name="Takami H."/>
        </authorList>
    </citation>
    <scope>NUCLEOTIDE SEQUENCE</scope>
    <source>
        <strain evidence="1">Expedition CK06-06</strain>
    </source>
</reference>
<evidence type="ECO:0000313" key="1">
    <source>
        <dbReference type="EMBL" id="GAH41437.1"/>
    </source>
</evidence>
<proteinExistence type="predicted"/>
<accession>X1F916</accession>
<name>X1F916_9ZZZZ</name>
<feature type="non-terminal residue" evidence="1">
    <location>
        <position position="1"/>
    </location>
</feature>
<dbReference type="AlphaFoldDB" id="X1F916"/>
<organism evidence="1">
    <name type="scientific">marine sediment metagenome</name>
    <dbReference type="NCBI Taxonomy" id="412755"/>
    <lineage>
        <taxon>unclassified sequences</taxon>
        <taxon>metagenomes</taxon>
        <taxon>ecological metagenomes</taxon>
    </lineage>
</organism>
<sequence length="57" mass="5903">DDCEDTREGGDIIATQATEVYLGQATTRSLESGKNPTPLHLGHSTASSSSALLILCA</sequence>
<protein>
    <submittedName>
        <fullName evidence="1">Uncharacterized protein</fullName>
    </submittedName>
</protein>